<dbReference type="Proteomes" id="UP000245626">
    <property type="component" value="Unassembled WGS sequence"/>
</dbReference>
<reference evidence="1 2" key="1">
    <citation type="journal article" date="2018" name="Mol. Biol. Evol.">
        <title>Broad Genomic Sampling Reveals a Smut Pathogenic Ancestry of the Fungal Clade Ustilaginomycotina.</title>
        <authorList>
            <person name="Kijpornyongpan T."/>
            <person name="Mondo S.J."/>
            <person name="Barry K."/>
            <person name="Sandor L."/>
            <person name="Lee J."/>
            <person name="Lipzen A."/>
            <person name="Pangilinan J."/>
            <person name="LaButti K."/>
            <person name="Hainaut M."/>
            <person name="Henrissat B."/>
            <person name="Grigoriev I.V."/>
            <person name="Spatafora J.W."/>
            <person name="Aime M.C."/>
        </authorList>
    </citation>
    <scope>NUCLEOTIDE SEQUENCE [LARGE SCALE GENOMIC DNA]</scope>
    <source>
        <strain evidence="1 2">SA 807</strain>
    </source>
</reference>
<sequence length="1130" mass="119287">MASTTSSSSLAAAFIPNNNTHNAGNSLESNSAGPSSSFSFAPPPSSRNCVQDFIPLPDPHQQHQHYHQRPNSSPSSSTTSSYHHNQQHHHHHHIAHANYQHQALDQSVNFRIPVYRGNGQPSVQAQQPKQLSLAAPQQQQAAPISLYSSNHLVSPGGPDRTASANSPLRFAMSRSSSMTNMPSRPSYGPPGPNMENRQPQSYQTGLAALGGNNFAARLYSDAVDIGGPSQSVFHDSRYANIGGYPIHNDGYASSVGGELNGSEADFDQLLAMSKAQADVAGDANLFACPHCDKRYTGKHARSIWRRHLQDKHNIPLSIQPRRTRWDGDANRPKNAEERRARMLESKRRWARKKRMQEKMGNASGSQNLEEEDGGGGGDDGDSSFNYDTSFGSDVDTKPPMGFAVKAESMATPLNPSNVDANMFGAGADSQSSAAAMPPSQGGGPWASSPIRRGSHPNPSCYNDPQNPFKRQAVDKHGPLATNATPVHSFSSLYPTPPSVGSSQLAGTSAYSSSSCSSPMRKVPSATEPHGLPMSLPLLSPPRSNERHAALVDATHAKAGSTLDYTTAQSDQQATSSSSSNLNQRAESGLSGGVTSTPRSTLIAMIPDSAGKTLPQPPSLGKKYDQQEAASMLLALRSNSNSPTEAESTEGRKRRLEQVHGGWDTPNRSIALARSRSDHAALAALSRPGPSPRSLSSANLPTIGGASGEGESTPSLPRMMRRGSEPNSSPSRDRGKNARNSRPLSMERPERALAGDGSPTPAPRAYTTSSKSSAPPSSSKLLDLSTPGPGSRTSSNPFSLDKHKISPFETKRTLPLSSRDRQFDAFGGELLSPGSSPPTLGATLGLSGLSPVGPSKMEKMGSSDSFKSSELGPRLPPLVSTPVRPVDSLSAIRGSANGLEHADGNGSEDKENQRPSTKSGSSLGEGKGLLHGQESSNRLAVSTPFSKLGSSNLSSIKPPSTLARNLGTNSIGRPTPIKTDQFSSPQHLNLTESLGLAPHSATRGSVYSSLYGASLGMTPSVGANLGLGSNLSLGLTSAFNTPLGAWPDSVRKPKHSGGNGIDGDDEDEDEDDEEDPEDRENKGKGKRSGPSSRMFGNDETPSKPSGTYRKSGATTTKVKPLTLSLTANAQT</sequence>
<keyword evidence="2" id="KW-1185">Reference proteome</keyword>
<accession>A0ACD0P6K6</accession>
<gene>
    <name evidence="1" type="ORF">IE53DRAFT_383827</name>
</gene>
<evidence type="ECO:0000313" key="1">
    <source>
        <dbReference type="EMBL" id="PWN53651.1"/>
    </source>
</evidence>
<evidence type="ECO:0000313" key="2">
    <source>
        <dbReference type="Proteomes" id="UP000245626"/>
    </source>
</evidence>
<name>A0ACD0P6K6_9BASI</name>
<protein>
    <submittedName>
        <fullName evidence="1">Uncharacterized protein</fullName>
    </submittedName>
</protein>
<dbReference type="EMBL" id="KZ819715">
    <property type="protein sequence ID" value="PWN53651.1"/>
    <property type="molecule type" value="Genomic_DNA"/>
</dbReference>
<proteinExistence type="predicted"/>
<organism evidence="1 2">
    <name type="scientific">Violaceomyces palustris</name>
    <dbReference type="NCBI Taxonomy" id="1673888"/>
    <lineage>
        <taxon>Eukaryota</taxon>
        <taxon>Fungi</taxon>
        <taxon>Dikarya</taxon>
        <taxon>Basidiomycota</taxon>
        <taxon>Ustilaginomycotina</taxon>
        <taxon>Ustilaginomycetes</taxon>
        <taxon>Violaceomycetales</taxon>
        <taxon>Violaceomycetaceae</taxon>
        <taxon>Violaceomyces</taxon>
    </lineage>
</organism>